<keyword evidence="8" id="KW-1185">Reference proteome</keyword>
<evidence type="ECO:0000256" key="1">
    <source>
        <dbReference type="ARBA" id="ARBA00001917"/>
    </source>
</evidence>
<evidence type="ECO:0000256" key="4">
    <source>
        <dbReference type="ARBA" id="ARBA00022857"/>
    </source>
</evidence>
<dbReference type="EMBL" id="QREH01000001">
    <property type="protein sequence ID" value="REE05071.1"/>
    <property type="molecule type" value="Genomic_DNA"/>
</dbReference>
<dbReference type="InterPro" id="IPR013785">
    <property type="entry name" value="Aldolase_TIM"/>
</dbReference>
<dbReference type="Pfam" id="PF00724">
    <property type="entry name" value="Oxidored_FMN"/>
    <property type="match status" value="1"/>
</dbReference>
<dbReference type="Gene3D" id="3.20.20.70">
    <property type="entry name" value="Aldolase class I"/>
    <property type="match status" value="1"/>
</dbReference>
<keyword evidence="3" id="KW-0288">FMN</keyword>
<organism evidence="7 8">
    <name type="scientific">Citricoccus muralis</name>
    <dbReference type="NCBI Taxonomy" id="169134"/>
    <lineage>
        <taxon>Bacteria</taxon>
        <taxon>Bacillati</taxon>
        <taxon>Actinomycetota</taxon>
        <taxon>Actinomycetes</taxon>
        <taxon>Micrococcales</taxon>
        <taxon>Micrococcaceae</taxon>
        <taxon>Citricoccus</taxon>
    </lineage>
</organism>
<gene>
    <name evidence="7" type="ORF">C8E99_2930</name>
</gene>
<dbReference type="InterPro" id="IPR044152">
    <property type="entry name" value="YqjM-like"/>
</dbReference>
<sequence length="400" mass="42441">MSLLFDPVTVSGLTLRNRLILPPMCQYNVTAKDGVPGPWHLAHLGARASGGFGMVVAEASSVVPEGRISDQDTGLWNDAQRDAWAPIVDFIRSQGAVPAIQLAHAGSKASTWPAHPGYPDDAIPLDEGGWETVSPSGVPAVSAVGPTRELSGAEIEQVILAFAASARRADEAGFDAVQIHGAHGYLIHQFLSPVTNRRTDEWGGSFENRTRLARRIVEAVREVWPAEKILGIRLSGSDWLEDSWGEQDTVRLVRELTGLGLDWVDVSSGGIGDVYQGPKGPAYQVPLADAVLAGTADLALGAGQGMPVSDDGTSRRLFVSAVGAITDPELAESVIAEGRADAVDIGRAALVHPNWPVEAAQSLGDERWRQLLAPAYHRGSWGRLSTPVRQRETAAAGVAS</sequence>
<keyword evidence="2" id="KW-0285">Flavoprotein</keyword>
<reference evidence="7 8" key="1">
    <citation type="submission" date="2018-07" db="EMBL/GenBank/DDBJ databases">
        <title>Sequencing the genomes of 1000 actinobacteria strains.</title>
        <authorList>
            <person name="Klenk H.-P."/>
        </authorList>
    </citation>
    <scope>NUCLEOTIDE SEQUENCE [LARGE SCALE GENOMIC DNA]</scope>
    <source>
        <strain evidence="7 8">DSM 14442</strain>
    </source>
</reference>
<feature type="domain" description="NADH:flavin oxidoreductase/NADH oxidase N-terminal" evidence="6">
    <location>
        <begin position="4"/>
        <end position="271"/>
    </location>
</feature>
<evidence type="ECO:0000256" key="5">
    <source>
        <dbReference type="ARBA" id="ARBA00023002"/>
    </source>
</evidence>
<dbReference type="GO" id="GO:0050661">
    <property type="term" value="F:NADP binding"/>
    <property type="evidence" value="ECO:0007669"/>
    <property type="project" value="InterPro"/>
</dbReference>
<dbReference type="OrthoDB" id="3169239at2"/>
<evidence type="ECO:0000256" key="3">
    <source>
        <dbReference type="ARBA" id="ARBA00022643"/>
    </source>
</evidence>
<keyword evidence="4" id="KW-0521">NADP</keyword>
<dbReference type="RefSeq" id="WP_115932910.1">
    <property type="nucleotide sequence ID" value="NZ_QREH01000001.1"/>
</dbReference>
<evidence type="ECO:0000259" key="6">
    <source>
        <dbReference type="Pfam" id="PF00724"/>
    </source>
</evidence>
<dbReference type="GO" id="GO:0003959">
    <property type="term" value="F:NADPH dehydrogenase activity"/>
    <property type="evidence" value="ECO:0007669"/>
    <property type="project" value="InterPro"/>
</dbReference>
<proteinExistence type="predicted"/>
<dbReference type="GO" id="GO:0010181">
    <property type="term" value="F:FMN binding"/>
    <property type="evidence" value="ECO:0007669"/>
    <property type="project" value="InterPro"/>
</dbReference>
<dbReference type="InterPro" id="IPR001155">
    <property type="entry name" value="OxRdtase_FMN_N"/>
</dbReference>
<dbReference type="PANTHER" id="PTHR43303">
    <property type="entry name" value="NADPH DEHYDROGENASE C23G7.10C-RELATED"/>
    <property type="match status" value="1"/>
</dbReference>
<dbReference type="AlphaFoldDB" id="A0A3D9LF51"/>
<name>A0A3D9LF51_9MICC</name>
<evidence type="ECO:0000256" key="2">
    <source>
        <dbReference type="ARBA" id="ARBA00022630"/>
    </source>
</evidence>
<comment type="cofactor">
    <cofactor evidence="1">
        <name>FMN</name>
        <dbReference type="ChEBI" id="CHEBI:58210"/>
    </cofactor>
</comment>
<evidence type="ECO:0000313" key="8">
    <source>
        <dbReference type="Proteomes" id="UP000256727"/>
    </source>
</evidence>
<dbReference type="CDD" id="cd02932">
    <property type="entry name" value="OYE_YqiM_FMN"/>
    <property type="match status" value="1"/>
</dbReference>
<dbReference type="SUPFAM" id="SSF51395">
    <property type="entry name" value="FMN-linked oxidoreductases"/>
    <property type="match status" value="1"/>
</dbReference>
<dbReference type="PANTHER" id="PTHR43303:SF4">
    <property type="entry name" value="NADPH DEHYDROGENASE C23G7.10C-RELATED"/>
    <property type="match status" value="1"/>
</dbReference>
<evidence type="ECO:0000313" key="7">
    <source>
        <dbReference type="EMBL" id="REE05071.1"/>
    </source>
</evidence>
<dbReference type="Proteomes" id="UP000256727">
    <property type="component" value="Unassembled WGS sequence"/>
</dbReference>
<keyword evidence="5" id="KW-0560">Oxidoreductase</keyword>
<comment type="caution">
    <text evidence="7">The sequence shown here is derived from an EMBL/GenBank/DDBJ whole genome shotgun (WGS) entry which is preliminary data.</text>
</comment>
<accession>A0A3D9LF51</accession>
<protein>
    <submittedName>
        <fullName evidence="7">2,4-dienoyl-CoA reductase-like NADH-dependent reductase (Old Yellow Enzyme family)</fullName>
    </submittedName>
</protein>